<dbReference type="SUPFAM" id="SSF160519">
    <property type="entry name" value="BB2672-like"/>
    <property type="match status" value="1"/>
</dbReference>
<dbReference type="Gene3D" id="3.30.1330.110">
    <property type="entry name" value="BB2672"/>
    <property type="match status" value="1"/>
</dbReference>
<dbReference type="Proteomes" id="UP000326202">
    <property type="component" value="Chromosome"/>
</dbReference>
<sequence length="181" mass="18894">MILRKTLFVKETMLAEAGSPAVRPITRVAAIAILQNSFAGLGVQDLSPMFDLGLKLGEELMPQAVAMLSQPAMAYGKAAIVGVEGDLEHAAAILHPKLGKPMRAAVGGGEAIIPSTTKVATAGTLIDVPLGNKDNVWSFDELDTMTVCVADAPRPREILVVMAVSDGGRPNPRVGKGRSVV</sequence>
<evidence type="ECO:0000313" key="1">
    <source>
        <dbReference type="EMBL" id="QEX18733.1"/>
    </source>
</evidence>
<dbReference type="KEGG" id="htq:FRZ44_40430"/>
<organism evidence="1 2">
    <name type="scientific">Hypericibacter terrae</name>
    <dbReference type="NCBI Taxonomy" id="2602015"/>
    <lineage>
        <taxon>Bacteria</taxon>
        <taxon>Pseudomonadati</taxon>
        <taxon>Pseudomonadota</taxon>
        <taxon>Alphaproteobacteria</taxon>
        <taxon>Rhodospirillales</taxon>
        <taxon>Dongiaceae</taxon>
        <taxon>Hypericibacter</taxon>
    </lineage>
</organism>
<evidence type="ECO:0008006" key="3">
    <source>
        <dbReference type="Google" id="ProtNLM"/>
    </source>
</evidence>
<protein>
    <recommendedName>
        <fullName evidence="3">Peptide synthetase</fullName>
    </recommendedName>
</protein>
<dbReference type="OrthoDB" id="9803312at2"/>
<dbReference type="RefSeq" id="WP_151178860.1">
    <property type="nucleotide sequence ID" value="NZ_CP042906.1"/>
</dbReference>
<dbReference type="AlphaFoldDB" id="A0A5J6MMY8"/>
<reference evidence="1 2" key="1">
    <citation type="submission" date="2019-08" db="EMBL/GenBank/DDBJ databases">
        <title>Hyperibacter terrae gen. nov., sp. nov. and Hyperibacter viscosus sp. nov., two new members in the family Rhodospirillaceae isolated from the rhizosphere of Hypericum perforatum.</title>
        <authorList>
            <person name="Noviana Z."/>
        </authorList>
    </citation>
    <scope>NUCLEOTIDE SEQUENCE [LARGE SCALE GENOMIC DNA]</scope>
    <source>
        <strain evidence="1 2">R5913</strain>
    </source>
</reference>
<keyword evidence="2" id="KW-1185">Reference proteome</keyword>
<accession>A0A5J6MMY8</accession>
<dbReference type="InterPro" id="IPR009569">
    <property type="entry name" value="AA_synth_put"/>
</dbReference>
<dbReference type="Pfam" id="PF06684">
    <property type="entry name" value="AA_synth"/>
    <property type="match status" value="1"/>
</dbReference>
<dbReference type="EMBL" id="CP042906">
    <property type="protein sequence ID" value="QEX18733.1"/>
    <property type="molecule type" value="Genomic_DNA"/>
</dbReference>
<name>A0A5J6MMY8_9PROT</name>
<proteinExistence type="predicted"/>
<evidence type="ECO:0000313" key="2">
    <source>
        <dbReference type="Proteomes" id="UP000326202"/>
    </source>
</evidence>
<gene>
    <name evidence="1" type="ORF">FRZ44_40430</name>
</gene>
<dbReference type="InterPro" id="IPR035936">
    <property type="entry name" value="BB2672"/>
</dbReference>